<comment type="caution">
    <text evidence="1">The sequence shown here is derived from an EMBL/GenBank/DDBJ whole genome shotgun (WGS) entry which is preliminary data.</text>
</comment>
<name>A0A9N9BFN4_9GLOM</name>
<sequence>MSTIVGIVIADEFDSEDEITEIPVKPVTEPVKEAIREPKPLDIKDNFSLIGNDNGSVLIYDGPVDYLFYQSVAEIVNIFMEE</sequence>
<reference evidence="1" key="1">
    <citation type="submission" date="2021-06" db="EMBL/GenBank/DDBJ databases">
        <authorList>
            <person name="Kallberg Y."/>
            <person name="Tangrot J."/>
            <person name="Rosling A."/>
        </authorList>
    </citation>
    <scope>NUCLEOTIDE SEQUENCE</scope>
    <source>
        <strain evidence="1">FL966</strain>
    </source>
</reference>
<dbReference type="Proteomes" id="UP000789759">
    <property type="component" value="Unassembled WGS sequence"/>
</dbReference>
<accession>A0A9N9BFN4</accession>
<organism evidence="1 2">
    <name type="scientific">Cetraspora pellucida</name>
    <dbReference type="NCBI Taxonomy" id="1433469"/>
    <lineage>
        <taxon>Eukaryota</taxon>
        <taxon>Fungi</taxon>
        <taxon>Fungi incertae sedis</taxon>
        <taxon>Mucoromycota</taxon>
        <taxon>Glomeromycotina</taxon>
        <taxon>Glomeromycetes</taxon>
        <taxon>Diversisporales</taxon>
        <taxon>Gigasporaceae</taxon>
        <taxon>Cetraspora</taxon>
    </lineage>
</organism>
<evidence type="ECO:0000313" key="1">
    <source>
        <dbReference type="EMBL" id="CAG8562175.1"/>
    </source>
</evidence>
<dbReference type="EMBL" id="CAJVQA010002962">
    <property type="protein sequence ID" value="CAG8562175.1"/>
    <property type="molecule type" value="Genomic_DNA"/>
</dbReference>
<dbReference type="OrthoDB" id="10039147at2759"/>
<gene>
    <name evidence="1" type="ORF">CPELLU_LOCUS5255</name>
</gene>
<dbReference type="AlphaFoldDB" id="A0A9N9BFN4"/>
<keyword evidence="2" id="KW-1185">Reference proteome</keyword>
<proteinExistence type="predicted"/>
<protein>
    <submittedName>
        <fullName evidence="1">17465_t:CDS:1</fullName>
    </submittedName>
</protein>
<evidence type="ECO:0000313" key="2">
    <source>
        <dbReference type="Proteomes" id="UP000789759"/>
    </source>
</evidence>